<keyword evidence="1" id="KW-0472">Membrane</keyword>
<dbReference type="EMBL" id="AJDQ01000007">
    <property type="protein sequence ID" value="EOI56091.1"/>
    <property type="molecule type" value="Genomic_DNA"/>
</dbReference>
<gene>
    <name evidence="4" type="ORF">I592_01979</name>
    <name evidence="3" type="ORF">UKC_01988</name>
</gene>
<feature type="transmembrane region" description="Helical" evidence="1">
    <location>
        <begin position="40"/>
        <end position="62"/>
    </location>
</feature>
<evidence type="ECO:0000259" key="2">
    <source>
        <dbReference type="Pfam" id="PF04892"/>
    </source>
</evidence>
<keyword evidence="6" id="KW-1185">Reference proteome</keyword>
<evidence type="ECO:0000313" key="3">
    <source>
        <dbReference type="EMBL" id="EOI56091.1"/>
    </source>
</evidence>
<feature type="transmembrane region" description="Helical" evidence="1">
    <location>
        <begin position="6"/>
        <end position="28"/>
    </location>
</feature>
<dbReference type="EMBL" id="ASWH01000001">
    <property type="protein sequence ID" value="EOW82659.1"/>
    <property type="molecule type" value="Genomic_DNA"/>
</dbReference>
<feature type="domain" description="VanZ-like" evidence="2">
    <location>
        <begin position="46"/>
        <end position="161"/>
    </location>
</feature>
<evidence type="ECO:0000313" key="6">
    <source>
        <dbReference type="Proteomes" id="UP000014160"/>
    </source>
</evidence>
<name>R2VEN8_9ENTE</name>
<protein>
    <recommendedName>
        <fullName evidence="2">VanZ-like domain-containing protein</fullName>
    </recommendedName>
</protein>
<dbReference type="HOGENOM" id="CLU_077618_6_1_9"/>
<dbReference type="eggNOG" id="COG4767">
    <property type="taxonomic scope" value="Bacteria"/>
</dbReference>
<proteinExistence type="predicted"/>
<comment type="caution">
    <text evidence="3">The sequence shown here is derived from an EMBL/GenBank/DDBJ whole genome shotgun (WGS) entry which is preliminary data.</text>
</comment>
<dbReference type="PANTHER" id="PTHR36834">
    <property type="entry name" value="MEMBRANE PROTEIN-RELATED"/>
    <property type="match status" value="1"/>
</dbReference>
<evidence type="ECO:0000313" key="5">
    <source>
        <dbReference type="Proteomes" id="UP000013750"/>
    </source>
</evidence>
<feature type="transmembrane region" description="Helical" evidence="1">
    <location>
        <begin position="144"/>
        <end position="161"/>
    </location>
</feature>
<dbReference type="InterPro" id="IPR053150">
    <property type="entry name" value="Teicoplanin_resist-assoc"/>
</dbReference>
<organism evidence="3 5">
    <name type="scientific">Enterococcus gilvus ATCC BAA-350</name>
    <dbReference type="NCBI Taxonomy" id="1158614"/>
    <lineage>
        <taxon>Bacteria</taxon>
        <taxon>Bacillati</taxon>
        <taxon>Bacillota</taxon>
        <taxon>Bacilli</taxon>
        <taxon>Lactobacillales</taxon>
        <taxon>Enterococcaceae</taxon>
        <taxon>Enterococcus</taxon>
    </lineage>
</organism>
<reference evidence="3 5" key="1">
    <citation type="submission" date="2013-02" db="EMBL/GenBank/DDBJ databases">
        <title>The Genome Sequence of Enterococcus gilvus ATCC BAA-350.</title>
        <authorList>
            <consortium name="The Broad Institute Genome Sequencing Platform"/>
            <consortium name="The Broad Institute Genome Sequencing Center for Infectious Disease"/>
            <person name="Earl A.M."/>
            <person name="Gilmore M.S."/>
            <person name="Lebreton F."/>
            <person name="Walker B."/>
            <person name="Young S.K."/>
            <person name="Zeng Q."/>
            <person name="Gargeya S."/>
            <person name="Fitzgerald M."/>
            <person name="Haas B."/>
            <person name="Abouelleil A."/>
            <person name="Alvarado L."/>
            <person name="Arachchi H.M."/>
            <person name="Berlin A.M."/>
            <person name="Chapman S.B."/>
            <person name="Dewar J."/>
            <person name="Goldberg J."/>
            <person name="Griggs A."/>
            <person name="Gujja S."/>
            <person name="Hansen M."/>
            <person name="Howarth C."/>
            <person name="Imamovic A."/>
            <person name="Larimer J."/>
            <person name="McCowan C."/>
            <person name="Murphy C."/>
            <person name="Neiman D."/>
            <person name="Pearson M."/>
            <person name="Priest M."/>
            <person name="Roberts A."/>
            <person name="Saif S."/>
            <person name="Shea T."/>
            <person name="Sisk P."/>
            <person name="Sykes S."/>
            <person name="Wortman J."/>
            <person name="Nusbaum C."/>
            <person name="Birren B."/>
        </authorList>
    </citation>
    <scope>NUCLEOTIDE SEQUENCE [LARGE SCALE GENOMIC DNA]</scope>
    <source>
        <strain evidence="3 5">ATCC BAA-350</strain>
    </source>
</reference>
<keyword evidence="1" id="KW-0812">Transmembrane</keyword>
<keyword evidence="1" id="KW-1133">Transmembrane helix</keyword>
<dbReference type="PANTHER" id="PTHR36834:SF2">
    <property type="entry name" value="MEMBRANE PROTEIN"/>
    <property type="match status" value="1"/>
</dbReference>
<dbReference type="Proteomes" id="UP000013750">
    <property type="component" value="Unassembled WGS sequence"/>
</dbReference>
<dbReference type="InterPro" id="IPR006976">
    <property type="entry name" value="VanZ-like"/>
</dbReference>
<evidence type="ECO:0000313" key="4">
    <source>
        <dbReference type="EMBL" id="EOW82659.1"/>
    </source>
</evidence>
<accession>R2VEN8</accession>
<feature type="transmembrane region" description="Helical" evidence="1">
    <location>
        <begin position="114"/>
        <end position="132"/>
    </location>
</feature>
<dbReference type="Pfam" id="PF04892">
    <property type="entry name" value="VanZ"/>
    <property type="match status" value="1"/>
</dbReference>
<feature type="transmembrane region" description="Helical" evidence="1">
    <location>
        <begin position="181"/>
        <end position="200"/>
    </location>
</feature>
<reference evidence="4 6" key="2">
    <citation type="submission" date="2013-03" db="EMBL/GenBank/DDBJ databases">
        <title>The Genome Sequence of Enterococcus gilvus ATCC BAA-350 (PacBio/Illumina hybrid assembly).</title>
        <authorList>
            <consortium name="The Broad Institute Genomics Platform"/>
            <consortium name="The Broad Institute Genome Sequencing Center for Infectious Disease"/>
            <person name="Earl A."/>
            <person name="Russ C."/>
            <person name="Gilmore M."/>
            <person name="Surin D."/>
            <person name="Walker B."/>
            <person name="Young S."/>
            <person name="Zeng Q."/>
            <person name="Gargeya S."/>
            <person name="Fitzgerald M."/>
            <person name="Haas B."/>
            <person name="Abouelleil A."/>
            <person name="Allen A.W."/>
            <person name="Alvarado L."/>
            <person name="Arachchi H.M."/>
            <person name="Berlin A.M."/>
            <person name="Chapman S.B."/>
            <person name="Gainer-Dewar J."/>
            <person name="Goldberg J."/>
            <person name="Griggs A."/>
            <person name="Gujja S."/>
            <person name="Hansen M."/>
            <person name="Howarth C."/>
            <person name="Imamovic A."/>
            <person name="Ireland A."/>
            <person name="Larimer J."/>
            <person name="McCowan C."/>
            <person name="Murphy C."/>
            <person name="Pearson M."/>
            <person name="Poon T.W."/>
            <person name="Priest M."/>
            <person name="Roberts A."/>
            <person name="Saif S."/>
            <person name="Shea T."/>
            <person name="Sisk P."/>
            <person name="Sykes S."/>
            <person name="Wortman J."/>
            <person name="Nusbaum C."/>
            <person name="Birren B."/>
        </authorList>
    </citation>
    <scope>NUCLEOTIDE SEQUENCE [LARGE SCALE GENOMIC DNA]</scope>
    <source>
        <strain evidence="4 6">ATCC BAA-350</strain>
    </source>
</reference>
<dbReference type="Proteomes" id="UP000014160">
    <property type="component" value="Unassembled WGS sequence"/>
</dbReference>
<sequence length="201" mass="23791">MSDLAILFPMYQIACVFLPCLIYQYFVLRRKQESILLTSMIWRWTFIFYLYLVVSVTGIGTLEDLLSYPEVIRPEEINVLPFSSGFGIQNILNIIMFMPFGFLVPLIWEQSRKLSITVLLGFEFSLLIEFLQLFNRRATDIDDLLMNTLGALLGFLLWKIYQLLFKKMPKEIHSFPRQEPLIYVLLSLAGVFFLYHWRFFL</sequence>
<evidence type="ECO:0000256" key="1">
    <source>
        <dbReference type="SAM" id="Phobius"/>
    </source>
</evidence>
<dbReference type="AlphaFoldDB" id="R2VEN8"/>
<feature type="transmembrane region" description="Helical" evidence="1">
    <location>
        <begin position="82"/>
        <end position="107"/>
    </location>
</feature>
<dbReference type="PATRIC" id="fig|1158614.3.peg.1999"/>
<dbReference type="RefSeq" id="WP_010780389.1">
    <property type="nucleotide sequence ID" value="NZ_ASWH01000001.1"/>
</dbReference>